<evidence type="ECO:0000313" key="3">
    <source>
        <dbReference type="EMBL" id="NII41240.1"/>
    </source>
</evidence>
<feature type="transmembrane region" description="Helical" evidence="2">
    <location>
        <begin position="114"/>
        <end position="131"/>
    </location>
</feature>
<keyword evidence="2" id="KW-0812">Transmembrane</keyword>
<feature type="transmembrane region" description="Helical" evidence="2">
    <location>
        <begin position="198"/>
        <end position="219"/>
    </location>
</feature>
<feature type="compositionally biased region" description="Low complexity" evidence="1">
    <location>
        <begin position="27"/>
        <end position="50"/>
    </location>
</feature>
<feature type="transmembrane region" description="Helical" evidence="2">
    <location>
        <begin position="138"/>
        <end position="159"/>
    </location>
</feature>
<dbReference type="PANTHER" id="PTHR41282">
    <property type="entry name" value="CONSERVED TRANSMEMBRANE PROTEIN-RELATED"/>
    <property type="match status" value="1"/>
</dbReference>
<gene>
    <name evidence="3" type="ORF">E9228_001887</name>
</gene>
<feature type="transmembrane region" description="Helical" evidence="2">
    <location>
        <begin position="165"/>
        <end position="186"/>
    </location>
</feature>
<dbReference type="RefSeq" id="WP_166780330.1">
    <property type="nucleotide sequence ID" value="NZ_JAAOYO010000003.1"/>
</dbReference>
<accession>A0ABX0TBS9</accession>
<feature type="compositionally biased region" description="Basic and acidic residues" evidence="1">
    <location>
        <begin position="66"/>
        <end position="80"/>
    </location>
</feature>
<dbReference type="InterPro" id="IPR010539">
    <property type="entry name" value="BaxI_1-like"/>
</dbReference>
<protein>
    <submittedName>
        <fullName evidence="3">YccA/Bax inhibitor family protein</fullName>
    </submittedName>
</protein>
<sequence length="305" mass="32702">MAFKPGFDQSPAFNDAGRNAWGAGSNAPQGAYPQQGYPQQGGYPQAPYGQTGWGQAPQQPGMSPDQLRDMYDRPSADKVDTGRMSYEDTIVKTLLAFGVLIVGSVAGWNLPPVVWIVGAIVGFVLALVNTFKKKPSPALVLAYAFFEGLFVGGISGMYNTMWDGIVTQAVFGTLGVFAVTLLLFSSGKVRATPKLTRFFLVAMVGYMAFSLVNIVLMLTGVTQSAFGLLGVTLFGIPLGVLIGIFVVLMAAYSLILDFDQIKTGVERGAPRVYAWTAAFGLIVTLVWLYLEILRILAIVASSSRN</sequence>
<feature type="transmembrane region" description="Helical" evidence="2">
    <location>
        <begin position="90"/>
        <end position="108"/>
    </location>
</feature>
<feature type="region of interest" description="Disordered" evidence="1">
    <location>
        <begin position="1"/>
        <end position="80"/>
    </location>
</feature>
<feature type="transmembrane region" description="Helical" evidence="2">
    <location>
        <begin position="225"/>
        <end position="251"/>
    </location>
</feature>
<comment type="caution">
    <text evidence="3">The sequence shown here is derived from an EMBL/GenBank/DDBJ whole genome shotgun (WGS) entry which is preliminary data.</text>
</comment>
<evidence type="ECO:0000313" key="4">
    <source>
        <dbReference type="Proteomes" id="UP001318300"/>
    </source>
</evidence>
<proteinExistence type="predicted"/>
<name>A0ABX0TBS9_9MICO</name>
<dbReference type="PANTHER" id="PTHR41282:SF1">
    <property type="entry name" value="CONSERVED TRANSMEMBRANE PROTEIN-RELATED"/>
    <property type="match status" value="1"/>
</dbReference>
<dbReference type="Proteomes" id="UP001318300">
    <property type="component" value="Unassembled WGS sequence"/>
</dbReference>
<dbReference type="Pfam" id="PF12811">
    <property type="entry name" value="BaxI_1"/>
    <property type="match status" value="1"/>
</dbReference>
<keyword evidence="2" id="KW-0472">Membrane</keyword>
<keyword evidence="4" id="KW-1185">Reference proteome</keyword>
<reference evidence="3 4" key="1">
    <citation type="submission" date="2020-03" db="EMBL/GenBank/DDBJ databases">
        <title>Above-ground endophytic microbial communities from plants in different locations in the United States.</title>
        <authorList>
            <person name="Frank C."/>
        </authorList>
    </citation>
    <scope>NUCLEOTIDE SEQUENCE [LARGE SCALE GENOMIC DNA]</scope>
    <source>
        <strain evidence="3 4">WW7</strain>
    </source>
</reference>
<evidence type="ECO:0000256" key="2">
    <source>
        <dbReference type="SAM" id="Phobius"/>
    </source>
</evidence>
<feature type="transmembrane region" description="Helical" evidence="2">
    <location>
        <begin position="272"/>
        <end position="290"/>
    </location>
</feature>
<organism evidence="3 4">
    <name type="scientific">Curtobacterium salicis</name>
    <dbReference type="NCBI Taxonomy" id="1779862"/>
    <lineage>
        <taxon>Bacteria</taxon>
        <taxon>Bacillati</taxon>
        <taxon>Actinomycetota</taxon>
        <taxon>Actinomycetes</taxon>
        <taxon>Micrococcales</taxon>
        <taxon>Microbacteriaceae</taxon>
        <taxon>Curtobacterium</taxon>
    </lineage>
</organism>
<evidence type="ECO:0000256" key="1">
    <source>
        <dbReference type="SAM" id="MobiDB-lite"/>
    </source>
</evidence>
<keyword evidence="2" id="KW-1133">Transmembrane helix</keyword>
<dbReference type="EMBL" id="JAAOYO010000003">
    <property type="protein sequence ID" value="NII41240.1"/>
    <property type="molecule type" value="Genomic_DNA"/>
</dbReference>